<dbReference type="PANTHER" id="PTHR41328">
    <property type="entry name" value="TERMINASE SMALL SUBUNIT-RELATED"/>
    <property type="match status" value="1"/>
</dbReference>
<dbReference type="RefSeq" id="WP_204698812.1">
    <property type="nucleotide sequence ID" value="NZ_JAFBEC010000009.1"/>
</dbReference>
<evidence type="ECO:0000313" key="4">
    <source>
        <dbReference type="Proteomes" id="UP000741863"/>
    </source>
</evidence>
<evidence type="ECO:0000313" key="3">
    <source>
        <dbReference type="EMBL" id="MBM7634064.1"/>
    </source>
</evidence>
<dbReference type="PANTHER" id="PTHR41328:SF2">
    <property type="entry name" value="TERMINASE SMALL SUBUNIT"/>
    <property type="match status" value="1"/>
</dbReference>
<dbReference type="Proteomes" id="UP000741863">
    <property type="component" value="Unassembled WGS sequence"/>
</dbReference>
<comment type="caution">
    <text evidence="3">The sequence shown here is derived from an EMBL/GenBank/DDBJ whole genome shotgun (WGS) entry which is preliminary data.</text>
</comment>
<organism evidence="3 4">
    <name type="scientific">Geomicrobium sediminis</name>
    <dbReference type="NCBI Taxonomy" id="1347788"/>
    <lineage>
        <taxon>Bacteria</taxon>
        <taxon>Bacillati</taxon>
        <taxon>Bacillota</taxon>
        <taxon>Bacilli</taxon>
        <taxon>Bacillales</taxon>
        <taxon>Geomicrobium</taxon>
    </lineage>
</organism>
<dbReference type="InterPro" id="IPR052404">
    <property type="entry name" value="SPP1-like_terminase"/>
</dbReference>
<dbReference type="Gene3D" id="6.10.140.2160">
    <property type="match status" value="1"/>
</dbReference>
<dbReference type="EMBL" id="JAFBEC010000009">
    <property type="protein sequence ID" value="MBM7634064.1"/>
    <property type="molecule type" value="Genomic_DNA"/>
</dbReference>
<dbReference type="InterPro" id="IPR005335">
    <property type="entry name" value="Terminase_ssu"/>
</dbReference>
<evidence type="ECO:0000256" key="2">
    <source>
        <dbReference type="ARBA" id="ARBA00023219"/>
    </source>
</evidence>
<keyword evidence="4" id="KW-1185">Reference proteome</keyword>
<dbReference type="InterPro" id="IPR038713">
    <property type="entry name" value="Terminase_Gp1_N_sf"/>
</dbReference>
<keyword evidence="1" id="KW-1188">Viral release from host cell</keyword>
<accession>A0ABS2PFF6</accession>
<dbReference type="Pfam" id="PF03592">
    <property type="entry name" value="Terminase_2"/>
    <property type="match status" value="1"/>
</dbReference>
<proteinExistence type="predicted"/>
<evidence type="ECO:0000256" key="1">
    <source>
        <dbReference type="ARBA" id="ARBA00022612"/>
    </source>
</evidence>
<reference evidence="3 4" key="1">
    <citation type="submission" date="2021-01" db="EMBL/GenBank/DDBJ databases">
        <title>Genomic Encyclopedia of Type Strains, Phase IV (KMG-IV): sequencing the most valuable type-strain genomes for metagenomic binning, comparative biology and taxonomic classification.</title>
        <authorList>
            <person name="Goeker M."/>
        </authorList>
    </citation>
    <scope>NUCLEOTIDE SEQUENCE [LARGE SCALE GENOMIC DNA]</scope>
    <source>
        <strain evidence="3 4">DSM 25540</strain>
    </source>
</reference>
<protein>
    <submittedName>
        <fullName evidence="3">Phage terminase small subunit</fullName>
    </submittedName>
</protein>
<sequence length="144" mass="16274">MKMTEKQRRFADYFIEYGNAHKAALEAGYSETYARTDSHTLLENPRIKPYIDERLQQLQSERVADQQEIMEFLSSVMRGKVTEPVPILNGDGYQKVVDLVPGVNVRKAAAVDLGKRYAMWTDKQEVSVEGAVQFVDDIGDEDGG</sequence>
<name>A0ABS2PFF6_9BACL</name>
<keyword evidence="2" id="KW-0231">Viral genome packaging</keyword>
<dbReference type="Gene3D" id="1.10.10.1400">
    <property type="entry name" value="Terminase, small subunit, N-terminal DNA-binding domain, HTH motif"/>
    <property type="match status" value="1"/>
</dbReference>
<gene>
    <name evidence="3" type="ORF">JOD17_003164</name>
</gene>